<feature type="repeat" description="WD" evidence="5">
    <location>
        <begin position="196"/>
        <end position="229"/>
    </location>
</feature>
<evidence type="ECO:0000256" key="1">
    <source>
        <dbReference type="ARBA" id="ARBA00004496"/>
    </source>
</evidence>
<name>A0AAE1EBP2_9GAST</name>
<evidence type="ECO:0000313" key="8">
    <source>
        <dbReference type="Proteomes" id="UP001283361"/>
    </source>
</evidence>
<dbReference type="PANTHER" id="PTHR46853:SF1">
    <property type="entry name" value="METHYLOSOME PROTEIN 50"/>
    <property type="match status" value="1"/>
</dbReference>
<feature type="repeat" description="WD" evidence="5">
    <location>
        <begin position="154"/>
        <end position="195"/>
    </location>
</feature>
<keyword evidence="8" id="KW-1185">Reference proteome</keyword>
<dbReference type="PANTHER" id="PTHR46853">
    <property type="entry name" value="METHYLOSOME PROTEIN 50"/>
    <property type="match status" value="1"/>
</dbReference>
<dbReference type="PROSITE" id="PS50294">
    <property type="entry name" value="WD_REPEATS_REGION"/>
    <property type="match status" value="1"/>
</dbReference>
<feature type="region of interest" description="Disordered" evidence="6">
    <location>
        <begin position="1"/>
        <end position="42"/>
    </location>
</feature>
<dbReference type="Gene3D" id="2.130.10.10">
    <property type="entry name" value="YVTN repeat-like/Quinoprotein amine dehydrogenase"/>
    <property type="match status" value="1"/>
</dbReference>
<dbReference type="GO" id="GO:0034709">
    <property type="term" value="C:methylosome"/>
    <property type="evidence" value="ECO:0007669"/>
    <property type="project" value="TreeGrafter"/>
</dbReference>
<keyword evidence="4" id="KW-0677">Repeat</keyword>
<protein>
    <recommendedName>
        <fullName evidence="9">Methylosome protein 50</fullName>
    </recommendedName>
</protein>
<keyword evidence="2" id="KW-0963">Cytoplasm</keyword>
<dbReference type="InterPro" id="IPR052139">
    <property type="entry name" value="Methylosome_Comp_WDR77"/>
</dbReference>
<comment type="subcellular location">
    <subcellularLocation>
        <location evidence="1">Cytoplasm</location>
    </subcellularLocation>
</comment>
<proteinExistence type="predicted"/>
<organism evidence="7 8">
    <name type="scientific">Elysia crispata</name>
    <name type="common">lettuce slug</name>
    <dbReference type="NCBI Taxonomy" id="231223"/>
    <lineage>
        <taxon>Eukaryota</taxon>
        <taxon>Metazoa</taxon>
        <taxon>Spiralia</taxon>
        <taxon>Lophotrochozoa</taxon>
        <taxon>Mollusca</taxon>
        <taxon>Gastropoda</taxon>
        <taxon>Heterobranchia</taxon>
        <taxon>Euthyneura</taxon>
        <taxon>Panpulmonata</taxon>
        <taxon>Sacoglossa</taxon>
        <taxon>Placobranchoidea</taxon>
        <taxon>Plakobranchidae</taxon>
        <taxon>Elysia</taxon>
    </lineage>
</organism>
<keyword evidence="3 5" id="KW-0853">WD repeat</keyword>
<dbReference type="SMART" id="SM00320">
    <property type="entry name" value="WD40"/>
    <property type="match status" value="5"/>
</dbReference>
<evidence type="ECO:0000256" key="5">
    <source>
        <dbReference type="PROSITE-ProRule" id="PRU00221"/>
    </source>
</evidence>
<feature type="region of interest" description="Disordered" evidence="6">
    <location>
        <begin position="385"/>
        <end position="413"/>
    </location>
</feature>
<reference evidence="7" key="1">
    <citation type="journal article" date="2023" name="G3 (Bethesda)">
        <title>A reference genome for the long-term kleptoplast-retaining sea slug Elysia crispata morphotype clarki.</title>
        <authorList>
            <person name="Eastman K.E."/>
            <person name="Pendleton A.L."/>
            <person name="Shaikh M.A."/>
            <person name="Suttiyut T."/>
            <person name="Ogas R."/>
            <person name="Tomko P."/>
            <person name="Gavelis G."/>
            <person name="Widhalm J.R."/>
            <person name="Wisecaver J.H."/>
        </authorList>
    </citation>
    <scope>NUCLEOTIDE SEQUENCE</scope>
    <source>
        <strain evidence="7">ECLA1</strain>
    </source>
</reference>
<accession>A0AAE1EBP2</accession>
<sequence length="430" mass="47110">MRKPCSKIYPVEGQEWPDRAGSSEHTAKRQLSSKQARWPSRAMRTATTEDMYQYEKPTAMDRQLDVLQCHADGGLLLGASSLTGQYWFGSLWFYQNPEQAPDVDSCTAGVQLEAGVGDAQWIDTTHILVGLDTGGIAVWRLEDDFHTFVLSQSASGHDGVVTSISVTSDSQRAVTAAHDKCIKIWDLSSTSLIYSARAHNNLVSCVDCHPSEPDLFLSCAQDDRILLWDKRKPKPASILKKFPIQHTATCLKWQPGQTHKFAVGSESGQLALLDIRAGVDNFLTASPHDRPVYTLQFCAEKPSLLASVGEDCKTVVTSVLEEDDMKQTYSDASHQDFVHGLTWPSFSQLYTCGWDAQVLCHNVDLSISTVLGQRSAILNTQADNEVEDGELKSPGLTNGDITDHIGDGDGNLKASYSQAVKTSQEISAEG</sequence>
<dbReference type="InterPro" id="IPR001680">
    <property type="entry name" value="WD40_rpt"/>
</dbReference>
<comment type="caution">
    <text evidence="7">The sequence shown here is derived from an EMBL/GenBank/DDBJ whole genome shotgun (WGS) entry which is preliminary data.</text>
</comment>
<evidence type="ECO:0000256" key="6">
    <source>
        <dbReference type="SAM" id="MobiDB-lite"/>
    </source>
</evidence>
<dbReference type="Proteomes" id="UP001283361">
    <property type="component" value="Unassembled WGS sequence"/>
</dbReference>
<dbReference type="AlphaFoldDB" id="A0AAE1EBP2"/>
<dbReference type="GO" id="GO:0007309">
    <property type="term" value="P:oocyte axis specification"/>
    <property type="evidence" value="ECO:0007669"/>
    <property type="project" value="TreeGrafter"/>
</dbReference>
<dbReference type="PROSITE" id="PS50082">
    <property type="entry name" value="WD_REPEATS_2"/>
    <property type="match status" value="2"/>
</dbReference>
<dbReference type="SUPFAM" id="SSF50978">
    <property type="entry name" value="WD40 repeat-like"/>
    <property type="match status" value="1"/>
</dbReference>
<dbReference type="EMBL" id="JAWDGP010000286">
    <property type="protein sequence ID" value="KAK3801704.1"/>
    <property type="molecule type" value="Genomic_DNA"/>
</dbReference>
<gene>
    <name evidence="7" type="ORF">RRG08_033890</name>
</gene>
<evidence type="ECO:0000313" key="7">
    <source>
        <dbReference type="EMBL" id="KAK3801704.1"/>
    </source>
</evidence>
<dbReference type="InterPro" id="IPR036322">
    <property type="entry name" value="WD40_repeat_dom_sf"/>
</dbReference>
<evidence type="ECO:0000256" key="3">
    <source>
        <dbReference type="ARBA" id="ARBA00022574"/>
    </source>
</evidence>
<evidence type="ECO:0000256" key="2">
    <source>
        <dbReference type="ARBA" id="ARBA00022490"/>
    </source>
</evidence>
<evidence type="ECO:0000256" key="4">
    <source>
        <dbReference type="ARBA" id="ARBA00022737"/>
    </source>
</evidence>
<feature type="compositionally biased region" description="Basic and acidic residues" evidence="6">
    <location>
        <begin position="16"/>
        <end position="27"/>
    </location>
</feature>
<dbReference type="InterPro" id="IPR019775">
    <property type="entry name" value="WD40_repeat_CS"/>
</dbReference>
<dbReference type="PROSITE" id="PS00678">
    <property type="entry name" value="WD_REPEATS_1"/>
    <property type="match status" value="1"/>
</dbReference>
<dbReference type="InterPro" id="IPR015943">
    <property type="entry name" value="WD40/YVTN_repeat-like_dom_sf"/>
</dbReference>
<evidence type="ECO:0008006" key="9">
    <source>
        <dbReference type="Google" id="ProtNLM"/>
    </source>
</evidence>
<dbReference type="Pfam" id="PF00400">
    <property type="entry name" value="WD40"/>
    <property type="match status" value="2"/>
</dbReference>